<sequence length="891" mass="92322">MNKSKRSLALAGVAALLLSAPLAHAGGPIALCANGEPYLWANGGANIPFNPDLGDLGPLTNAQAVAAVQAAFDVWAAVGTSTVSYTNAGSLPVDVDITNFVPYYDAPAPDGVSAIVFDDTGGIFDLLYGPGSGVLGFAGPEWGDGATCTITEGLSFLNGPSFDDLTAAMDVMVHEFGHYTNLAHTVVNGQIYLGSVGGDDTGPTPFSPYPAPADPLAEEVVETMYPFYYGPGIGTQTLHRDDIATVSALYPTPDFPTTTGTISGAILAANGVTKLTGVNVIARNEADPFQDAVSAISSDYTEDFAQSNPLAGTYTLFGLTPGASYRVYVDYLLAGGFSTPPASLPGPEEYASGSAESNNQTTADPPAQFALISPGAADVNVIFNSPRPGDPLPVGEDGSFELPLPFPFTLCEQTFNSVFVNANGNLTFGAASTDYTESASELLNGPPRIAAWWDDLSPFNLATGAAQGVVTFAETSDDFTVFFRDVPEYPNAGANSFSIKLSRDGRASKGANIHVTYEGMTAVDGVAGVSCGNKVTAGNEAPTDLSTQLSTILELARSPGIYEAFTASNPNDLAGALVRYNSKASYSDRWAGSNNTQHTATVISLPFSSANPKLYTEIDPAGADVDFYRIQASAGDAVVAEIVSSSLDTVMVLLDVYGNIIAQDDDGGAGALSRIATFVPSTGKYYLGVSTYPDTDFTGDGEGSGRYVLNVTTADRITLTLSDDGSQEVGIPFDFPYQGQNWSTVFVNANGNLSFGLGNTDFSESVAELLSGPPRIAALWDDLSPQEGEVYVEADATSLTVHYVDVPQYLTGDSNSFSITLSSDGGVAIDYGDVAALDGVVAVTEGDGATNGGETDLSAGAPLAAEGTTHELFTGAADPFDLANSTLNFVP</sequence>
<evidence type="ECO:0008006" key="5">
    <source>
        <dbReference type="Google" id="ProtNLM"/>
    </source>
</evidence>
<feature type="compositionally biased region" description="Polar residues" evidence="1">
    <location>
        <begin position="354"/>
        <end position="363"/>
    </location>
</feature>
<dbReference type="SUPFAM" id="SSF55486">
    <property type="entry name" value="Metalloproteases ('zincins'), catalytic domain"/>
    <property type="match status" value="1"/>
</dbReference>
<comment type="caution">
    <text evidence="3">The sequence shown here is derived from an EMBL/GenBank/DDBJ whole genome shotgun (WGS) entry which is preliminary data.</text>
</comment>
<keyword evidence="2" id="KW-0732">Signal</keyword>
<name>A0ABS1WV29_9GAMM</name>
<feature type="signal peptide" evidence="2">
    <location>
        <begin position="1"/>
        <end position="25"/>
    </location>
</feature>
<evidence type="ECO:0000256" key="1">
    <source>
        <dbReference type="SAM" id="MobiDB-lite"/>
    </source>
</evidence>
<evidence type="ECO:0000256" key="2">
    <source>
        <dbReference type="SAM" id="SignalP"/>
    </source>
</evidence>
<protein>
    <recommendedName>
        <fullName evidence="5">Peptidase C-terminal archaeal/bacterial domain-containing protein</fullName>
    </recommendedName>
</protein>
<feature type="chain" id="PRO_5046936070" description="Peptidase C-terminal archaeal/bacterial domain-containing protein" evidence="2">
    <location>
        <begin position="26"/>
        <end position="891"/>
    </location>
</feature>
<dbReference type="InterPro" id="IPR024079">
    <property type="entry name" value="MetalloPept_cat_dom_sf"/>
</dbReference>
<accession>A0ABS1WV29</accession>
<reference evidence="3 4" key="1">
    <citation type="journal article" date="2021" name="Int. J. Syst. Evol. Microbiol.">
        <title>Steroidobacter gossypii sp. nov., isolated from soil of cotton cropping field.</title>
        <authorList>
            <person name="Huang R."/>
            <person name="Yang S."/>
            <person name="Zhen C."/>
            <person name="Liu W."/>
        </authorList>
    </citation>
    <scope>NUCLEOTIDE SEQUENCE [LARGE SCALE GENOMIC DNA]</scope>
    <source>
        <strain evidence="3 4">S1-65</strain>
    </source>
</reference>
<feature type="region of interest" description="Disordered" evidence="1">
    <location>
        <begin position="344"/>
        <end position="364"/>
    </location>
</feature>
<evidence type="ECO:0000313" key="4">
    <source>
        <dbReference type="Proteomes" id="UP000661077"/>
    </source>
</evidence>
<dbReference type="Gene3D" id="2.60.120.380">
    <property type="match status" value="1"/>
</dbReference>
<keyword evidence="4" id="KW-1185">Reference proteome</keyword>
<dbReference type="EMBL" id="JAEVLS010000002">
    <property type="protein sequence ID" value="MBM0104832.1"/>
    <property type="molecule type" value="Genomic_DNA"/>
</dbReference>
<gene>
    <name evidence="3" type="ORF">JM946_08735</name>
</gene>
<dbReference type="RefSeq" id="WP_203166902.1">
    <property type="nucleotide sequence ID" value="NZ_JAEVLS010000002.1"/>
</dbReference>
<evidence type="ECO:0000313" key="3">
    <source>
        <dbReference type="EMBL" id="MBM0104832.1"/>
    </source>
</evidence>
<dbReference type="Gene3D" id="3.40.390.10">
    <property type="entry name" value="Collagenase (Catalytic Domain)"/>
    <property type="match status" value="1"/>
</dbReference>
<dbReference type="Proteomes" id="UP000661077">
    <property type="component" value="Unassembled WGS sequence"/>
</dbReference>
<proteinExistence type="predicted"/>
<organism evidence="3 4">
    <name type="scientific">Steroidobacter gossypii</name>
    <dbReference type="NCBI Taxonomy" id="2805490"/>
    <lineage>
        <taxon>Bacteria</taxon>
        <taxon>Pseudomonadati</taxon>
        <taxon>Pseudomonadota</taxon>
        <taxon>Gammaproteobacteria</taxon>
        <taxon>Steroidobacterales</taxon>
        <taxon>Steroidobacteraceae</taxon>
        <taxon>Steroidobacter</taxon>
    </lineage>
</organism>